<dbReference type="AlphaFoldDB" id="A0AAN7UXI1"/>
<organism evidence="2 3">
    <name type="scientific">Xylaria bambusicola</name>
    <dbReference type="NCBI Taxonomy" id="326684"/>
    <lineage>
        <taxon>Eukaryota</taxon>
        <taxon>Fungi</taxon>
        <taxon>Dikarya</taxon>
        <taxon>Ascomycota</taxon>
        <taxon>Pezizomycotina</taxon>
        <taxon>Sordariomycetes</taxon>
        <taxon>Xylariomycetidae</taxon>
        <taxon>Xylariales</taxon>
        <taxon>Xylariaceae</taxon>
        <taxon>Xylaria</taxon>
    </lineage>
</organism>
<evidence type="ECO:0000313" key="2">
    <source>
        <dbReference type="EMBL" id="KAK5634181.1"/>
    </source>
</evidence>
<feature type="region of interest" description="Disordered" evidence="1">
    <location>
        <begin position="259"/>
        <end position="292"/>
    </location>
</feature>
<sequence length="292" mass="33599">MAVQLRRLVGLIHRLLDMVKNYGNRATVSYVDDGDKLVISPSSGKNMLPESLYLQWEAKSARPRTIQETWTVTTQPPQANPRKPGLRIQVGETTYDSINFEVMLYFKTYFDSQLRSGQDSSIVLNHPSIPFFDEVFRGLAKGPREELCITLKLLGISILKGHTLQHHIMKNFRNGKDDYDPEERRTIHGTKGTARDSAFRLLYMFLSDVTILVPRDKSMTYNAAFFVVSHRRMFGDRVRKMVRMAFGLTAKQRANMDKWPLKNSMGGESSEDDDQTTESDRCFYDNDDSVYF</sequence>
<accession>A0AAN7UXI1</accession>
<evidence type="ECO:0000313" key="3">
    <source>
        <dbReference type="Proteomes" id="UP001305414"/>
    </source>
</evidence>
<protein>
    <submittedName>
        <fullName evidence="2">Uncharacterized protein</fullName>
    </submittedName>
</protein>
<dbReference type="Proteomes" id="UP001305414">
    <property type="component" value="Unassembled WGS sequence"/>
</dbReference>
<proteinExistence type="predicted"/>
<gene>
    <name evidence="2" type="ORF">RRF57_009895</name>
</gene>
<dbReference type="EMBL" id="JAWHQM010000038">
    <property type="protein sequence ID" value="KAK5634181.1"/>
    <property type="molecule type" value="Genomic_DNA"/>
</dbReference>
<name>A0AAN7UXI1_9PEZI</name>
<keyword evidence="3" id="KW-1185">Reference proteome</keyword>
<reference evidence="2 3" key="1">
    <citation type="submission" date="2023-10" db="EMBL/GenBank/DDBJ databases">
        <title>Draft genome sequence of Xylaria bambusicola isolate GMP-LS, the root and basal stem rot pathogen of sugarcane in Indonesia.</title>
        <authorList>
            <person name="Selvaraj P."/>
            <person name="Muralishankar V."/>
            <person name="Muruganantham S."/>
            <person name="Sp S."/>
            <person name="Haryani S."/>
            <person name="Lau K.J.X."/>
            <person name="Naqvi N.I."/>
        </authorList>
    </citation>
    <scope>NUCLEOTIDE SEQUENCE [LARGE SCALE GENOMIC DNA]</scope>
    <source>
        <strain evidence="2">GMP-LS</strain>
    </source>
</reference>
<evidence type="ECO:0000256" key="1">
    <source>
        <dbReference type="SAM" id="MobiDB-lite"/>
    </source>
</evidence>
<comment type="caution">
    <text evidence="2">The sequence shown here is derived from an EMBL/GenBank/DDBJ whole genome shotgun (WGS) entry which is preliminary data.</text>
</comment>